<dbReference type="AlphaFoldDB" id="A0A7D9CZD1"/>
<evidence type="ECO:0000313" key="3">
    <source>
        <dbReference type="Proteomes" id="UP000478008"/>
    </source>
</evidence>
<evidence type="ECO:0000313" key="2">
    <source>
        <dbReference type="EMBL" id="VUG17172.1"/>
    </source>
</evidence>
<reference evidence="2 3" key="1">
    <citation type="submission" date="2019-07" db="EMBL/GenBank/DDBJ databases">
        <authorList>
            <person name="Friedrich A."/>
            <person name="Schacherer J."/>
        </authorList>
    </citation>
    <scope>NUCLEOTIDE SEQUENCE [LARGE SCALE GENOMIC DNA]</scope>
</reference>
<organism evidence="2 3">
    <name type="scientific">Dekkera bruxellensis</name>
    <name type="common">Brettanomyces custersii</name>
    <dbReference type="NCBI Taxonomy" id="5007"/>
    <lineage>
        <taxon>Eukaryota</taxon>
        <taxon>Fungi</taxon>
        <taxon>Dikarya</taxon>
        <taxon>Ascomycota</taxon>
        <taxon>Saccharomycotina</taxon>
        <taxon>Pichiomycetes</taxon>
        <taxon>Pichiales</taxon>
        <taxon>Pichiaceae</taxon>
        <taxon>Brettanomyces</taxon>
    </lineage>
</organism>
<keyword evidence="3" id="KW-1185">Reference proteome</keyword>
<gene>
    <name evidence="2" type="ORF">DEBR0S2_00364G</name>
</gene>
<name>A0A7D9CZD1_DEKBR</name>
<dbReference type="EMBL" id="CABFWN010000002">
    <property type="protein sequence ID" value="VUG17172.1"/>
    <property type="molecule type" value="Genomic_DNA"/>
</dbReference>
<feature type="compositionally biased region" description="Polar residues" evidence="1">
    <location>
        <begin position="336"/>
        <end position="347"/>
    </location>
</feature>
<accession>A0A7D9CZD1</accession>
<evidence type="ECO:0000256" key="1">
    <source>
        <dbReference type="SAM" id="MobiDB-lite"/>
    </source>
</evidence>
<dbReference type="Proteomes" id="UP000478008">
    <property type="component" value="Unassembled WGS sequence"/>
</dbReference>
<sequence length="403" mass="46157">MDFYFNLDDFTPSWNILDHKFHIKTKERFVSVDDAMPDLMLNLIKCREEGDKQFDPVLCLLGSVGVRCRVSSFDQYDYLYYENGNRNGYDTGHYSSQNQSQQMKNHRQVFYVEFIQINRALRLSINIPKSVTETPPVKKPSLRMGALEYLLSNLDLKRKNKQLFDASKERKKRFTEIASFKSGNIPEDLSWVDVQCYMNVTFDSLTITVFNRNETLSNYVVRVLAEDEKTKKKGALYFRPLNFVSSSITVLSFNDISSNENVHNFSLDAIREIQLVDSKQAVVYSGKINVIHCKEFTSVGHGSLLMSKKDTAECNDQNSETLNTVDKRLRKESSKTENFNAKSNSSGRLVVDAESTNQSQTTWSDGKKHSTGKAVSKSSKRPDSSEESDYCYCDYSEAELYAT</sequence>
<protein>
    <submittedName>
        <fullName evidence="2">DEBR0S2_00364g1_1</fullName>
    </submittedName>
</protein>
<feature type="compositionally biased region" description="Polar residues" evidence="1">
    <location>
        <begin position="354"/>
        <end position="364"/>
    </location>
</feature>
<feature type="region of interest" description="Disordered" evidence="1">
    <location>
        <begin position="330"/>
        <end position="389"/>
    </location>
</feature>
<proteinExistence type="predicted"/>